<comment type="similarity">
    <text evidence="2 7">Belongs to the ExbD/TolR family.</text>
</comment>
<keyword evidence="7" id="KW-0653">Protein transport</keyword>
<dbReference type="EMBL" id="JAVDTT010000002">
    <property type="protein sequence ID" value="MDR6841787.1"/>
    <property type="molecule type" value="Genomic_DNA"/>
</dbReference>
<evidence type="ECO:0000256" key="1">
    <source>
        <dbReference type="ARBA" id="ARBA00004162"/>
    </source>
</evidence>
<organism evidence="9 10">
    <name type="scientific">Pseudoxanthomonas sacheonensis</name>
    <dbReference type="NCBI Taxonomy" id="443615"/>
    <lineage>
        <taxon>Bacteria</taxon>
        <taxon>Pseudomonadati</taxon>
        <taxon>Pseudomonadota</taxon>
        <taxon>Gammaproteobacteria</taxon>
        <taxon>Lysobacterales</taxon>
        <taxon>Lysobacteraceae</taxon>
        <taxon>Pseudoxanthomonas</taxon>
    </lineage>
</organism>
<keyword evidence="4 7" id="KW-0812">Transmembrane</keyword>
<keyword evidence="7" id="KW-0813">Transport</keyword>
<keyword evidence="3" id="KW-1003">Cell membrane</keyword>
<evidence type="ECO:0000313" key="10">
    <source>
        <dbReference type="Proteomes" id="UP001254759"/>
    </source>
</evidence>
<reference evidence="9 10" key="1">
    <citation type="submission" date="2023-07" db="EMBL/GenBank/DDBJ databases">
        <title>Sorghum-associated microbial communities from plants grown in Nebraska, USA.</title>
        <authorList>
            <person name="Schachtman D."/>
        </authorList>
    </citation>
    <scope>NUCLEOTIDE SEQUENCE [LARGE SCALE GENOMIC DNA]</scope>
    <source>
        <strain evidence="9 10">BE107</strain>
    </source>
</reference>
<evidence type="ECO:0000256" key="3">
    <source>
        <dbReference type="ARBA" id="ARBA00022475"/>
    </source>
</evidence>
<dbReference type="PANTHER" id="PTHR30558">
    <property type="entry name" value="EXBD MEMBRANE COMPONENT OF PMF-DRIVEN MACROMOLECULE IMPORT SYSTEM"/>
    <property type="match status" value="1"/>
</dbReference>
<evidence type="ECO:0000313" key="9">
    <source>
        <dbReference type="EMBL" id="MDR6841787.1"/>
    </source>
</evidence>
<name>A0ABU1RSN4_9GAMM</name>
<comment type="subcellular location">
    <subcellularLocation>
        <location evidence="1">Cell membrane</location>
        <topology evidence="1">Single-pass membrane protein</topology>
    </subcellularLocation>
    <subcellularLocation>
        <location evidence="7">Cell membrane</location>
        <topology evidence="7">Single-pass type II membrane protein</topology>
    </subcellularLocation>
</comment>
<dbReference type="Proteomes" id="UP001254759">
    <property type="component" value="Unassembled WGS sequence"/>
</dbReference>
<dbReference type="Pfam" id="PF02472">
    <property type="entry name" value="ExbD"/>
    <property type="match status" value="1"/>
</dbReference>
<keyword evidence="5 8" id="KW-1133">Transmembrane helix</keyword>
<proteinExistence type="inferred from homology"/>
<evidence type="ECO:0000256" key="2">
    <source>
        <dbReference type="ARBA" id="ARBA00005811"/>
    </source>
</evidence>
<keyword evidence="10" id="KW-1185">Reference proteome</keyword>
<evidence type="ECO:0000256" key="7">
    <source>
        <dbReference type="RuleBase" id="RU003879"/>
    </source>
</evidence>
<keyword evidence="6 8" id="KW-0472">Membrane</keyword>
<protein>
    <submittedName>
        <fullName evidence="9">Biopolymer transport protein ExbD</fullName>
    </submittedName>
</protein>
<accession>A0ABU1RSN4</accession>
<evidence type="ECO:0000256" key="4">
    <source>
        <dbReference type="ARBA" id="ARBA00022692"/>
    </source>
</evidence>
<dbReference type="RefSeq" id="WP_310092896.1">
    <property type="nucleotide sequence ID" value="NZ_JAVDTT010000002.1"/>
</dbReference>
<dbReference type="InterPro" id="IPR003400">
    <property type="entry name" value="ExbD"/>
</dbReference>
<dbReference type="Gene3D" id="3.30.420.270">
    <property type="match status" value="1"/>
</dbReference>
<gene>
    <name evidence="9" type="ORF">J2W94_002072</name>
</gene>
<dbReference type="PANTHER" id="PTHR30558:SF7">
    <property type="entry name" value="TOL-PAL SYSTEM PROTEIN TOLR"/>
    <property type="match status" value="1"/>
</dbReference>
<evidence type="ECO:0000256" key="8">
    <source>
        <dbReference type="SAM" id="Phobius"/>
    </source>
</evidence>
<feature type="transmembrane region" description="Helical" evidence="8">
    <location>
        <begin position="20"/>
        <end position="38"/>
    </location>
</feature>
<comment type="caution">
    <text evidence="9">The sequence shown here is derived from an EMBL/GenBank/DDBJ whole genome shotgun (WGS) entry which is preliminary data.</text>
</comment>
<sequence length="132" mass="14080">MAFSATARDSAVAEMNITPLVDVMLVLLVIFMVSAPLLTKTVDAALPQIVPPSLDTIKPLQMQLDVGDDGSYRLDGRLLTQSEVGERLAEAAISDPRAVLRVHASSGADYQQVVTALAEARNRGIANLSVQH</sequence>
<evidence type="ECO:0000256" key="5">
    <source>
        <dbReference type="ARBA" id="ARBA00022989"/>
    </source>
</evidence>
<evidence type="ECO:0000256" key="6">
    <source>
        <dbReference type="ARBA" id="ARBA00023136"/>
    </source>
</evidence>